<dbReference type="EMBL" id="JACHIH010000022">
    <property type="protein sequence ID" value="MBB5048546.1"/>
    <property type="molecule type" value="Genomic_DNA"/>
</dbReference>
<dbReference type="RefSeq" id="WP_184259374.1">
    <property type="nucleotide sequence ID" value="NZ_JACHIH010000022.1"/>
</dbReference>
<dbReference type="Proteomes" id="UP000542353">
    <property type="component" value="Unassembled WGS sequence"/>
</dbReference>
<organism evidence="1 2">
    <name type="scientific">Rhodopseudomonas rhenobacensis</name>
    <dbReference type="NCBI Taxonomy" id="87461"/>
    <lineage>
        <taxon>Bacteria</taxon>
        <taxon>Pseudomonadati</taxon>
        <taxon>Pseudomonadota</taxon>
        <taxon>Alphaproteobacteria</taxon>
        <taxon>Hyphomicrobiales</taxon>
        <taxon>Nitrobacteraceae</taxon>
        <taxon>Rhodopseudomonas</taxon>
    </lineage>
</organism>
<reference evidence="1 2" key="1">
    <citation type="submission" date="2020-08" db="EMBL/GenBank/DDBJ databases">
        <title>Genomic Encyclopedia of Type Strains, Phase IV (KMG-IV): sequencing the most valuable type-strain genomes for metagenomic binning, comparative biology and taxonomic classification.</title>
        <authorList>
            <person name="Goeker M."/>
        </authorList>
    </citation>
    <scope>NUCLEOTIDE SEQUENCE [LARGE SCALE GENOMIC DNA]</scope>
    <source>
        <strain evidence="1 2">DSM 12706</strain>
    </source>
</reference>
<gene>
    <name evidence="1" type="ORF">HNR60_003313</name>
</gene>
<name>A0A7W8E149_9BRAD</name>
<dbReference type="AlphaFoldDB" id="A0A7W8E149"/>
<comment type="caution">
    <text evidence="1">The sequence shown here is derived from an EMBL/GenBank/DDBJ whole genome shotgun (WGS) entry which is preliminary data.</text>
</comment>
<accession>A0A7W8E149</accession>
<evidence type="ECO:0000313" key="2">
    <source>
        <dbReference type="Proteomes" id="UP000542353"/>
    </source>
</evidence>
<keyword evidence="2" id="KW-1185">Reference proteome</keyword>
<evidence type="ECO:0000313" key="1">
    <source>
        <dbReference type="EMBL" id="MBB5048546.1"/>
    </source>
</evidence>
<proteinExistence type="predicted"/>
<sequence>MSKKPKLIAYTVKERGNGQSAIWTRIGAAWPHANGSTGFSIELQAFPVDGRLVLIEPKAGEETAENGGAA</sequence>
<protein>
    <submittedName>
        <fullName evidence="1">Uncharacterized protein</fullName>
    </submittedName>
</protein>